<comment type="caution">
    <text evidence="3">The sequence shown here is derived from an EMBL/GenBank/DDBJ whole genome shotgun (WGS) entry which is preliminary data.</text>
</comment>
<feature type="domain" description="FIST C-domain" evidence="2">
    <location>
        <begin position="224"/>
        <end position="367"/>
    </location>
</feature>
<organism evidence="3 4">
    <name type="scientific">Legionella londiniensis</name>
    <dbReference type="NCBI Taxonomy" id="45068"/>
    <lineage>
        <taxon>Bacteria</taxon>
        <taxon>Pseudomonadati</taxon>
        <taxon>Pseudomonadota</taxon>
        <taxon>Gammaproteobacteria</taxon>
        <taxon>Legionellales</taxon>
        <taxon>Legionellaceae</taxon>
        <taxon>Legionella</taxon>
    </lineage>
</organism>
<sequence>MKLNTFQYIAKGNKRGWTIDSFPDMDSENTLILLFCSPEFIRDPAPIHELRKLYPRSKMLGCSSAGEIAGPFILDHSISVAIPQFEKSEIKVTHKQVASANDSYGAGEYIASILNQDNLRGIFVLSDGLNVNGSELVKGLNTNTVQKNNLIITGGLAADGNDFKRTWTVFNGEIHTDTIVAVGFYGNHVHIGHGSQGGWDIFGPERRITRSKNNILYELDNTPALKLYKKYLGDKATDLPASGLLFPLAIRKPESDIKLVRTILGVDEEEQSLIFAGDMPTGYLAQLMRANFDRIINGASEAGGLAMKHLQKLTQDGKPILLIAISCVGRRLLLGERTEEETEATLENFPEGAEQVGFYSYGELSPFTDGSCDLHNQTMTLTSIMEEN</sequence>
<feature type="domain" description="FIST" evidence="1">
    <location>
        <begin position="28"/>
        <end position="223"/>
    </location>
</feature>
<dbReference type="Proteomes" id="UP000054997">
    <property type="component" value="Unassembled WGS sequence"/>
</dbReference>
<dbReference type="STRING" id="45068.Llon_0767"/>
<evidence type="ECO:0000313" key="4">
    <source>
        <dbReference type="Proteomes" id="UP000054997"/>
    </source>
</evidence>
<evidence type="ECO:0000259" key="1">
    <source>
        <dbReference type="SMART" id="SM00897"/>
    </source>
</evidence>
<dbReference type="InterPro" id="IPR019494">
    <property type="entry name" value="FIST_C"/>
</dbReference>
<dbReference type="EMBL" id="LNYK01000014">
    <property type="protein sequence ID" value="KTD21602.1"/>
    <property type="molecule type" value="Genomic_DNA"/>
</dbReference>
<proteinExistence type="predicted"/>
<dbReference type="SMART" id="SM01204">
    <property type="entry name" value="FIST_C"/>
    <property type="match status" value="1"/>
</dbReference>
<evidence type="ECO:0000259" key="2">
    <source>
        <dbReference type="SMART" id="SM01204"/>
    </source>
</evidence>
<dbReference type="SMART" id="SM00897">
    <property type="entry name" value="FIST"/>
    <property type="match status" value="1"/>
</dbReference>
<dbReference type="Pfam" id="PF08495">
    <property type="entry name" value="FIST"/>
    <property type="match status" value="1"/>
</dbReference>
<dbReference type="InterPro" id="IPR013702">
    <property type="entry name" value="FIST_domain_N"/>
</dbReference>
<protein>
    <submittedName>
        <fullName evidence="3">FIST N domain protein</fullName>
    </submittedName>
</protein>
<dbReference type="AlphaFoldDB" id="A0A0W0VN67"/>
<dbReference type="PANTHER" id="PTHR40252:SF2">
    <property type="entry name" value="BLR0328 PROTEIN"/>
    <property type="match status" value="1"/>
</dbReference>
<reference evidence="3 4" key="1">
    <citation type="submission" date="2015-11" db="EMBL/GenBank/DDBJ databases">
        <title>Genomic analysis of 38 Legionella species identifies large and diverse effector repertoires.</title>
        <authorList>
            <person name="Burstein D."/>
            <person name="Amaro F."/>
            <person name="Zusman T."/>
            <person name="Lifshitz Z."/>
            <person name="Cohen O."/>
            <person name="Gilbert J.A."/>
            <person name="Pupko T."/>
            <person name="Shuman H.A."/>
            <person name="Segal G."/>
        </authorList>
    </citation>
    <scope>NUCLEOTIDE SEQUENCE [LARGE SCALE GENOMIC DNA]</scope>
    <source>
        <strain evidence="3 4">ATCC 49505</strain>
    </source>
</reference>
<name>A0A0W0VN67_9GAMM</name>
<dbReference type="PANTHER" id="PTHR40252">
    <property type="entry name" value="BLR0328 PROTEIN"/>
    <property type="match status" value="1"/>
</dbReference>
<dbReference type="Pfam" id="PF10442">
    <property type="entry name" value="FIST_C"/>
    <property type="match status" value="1"/>
</dbReference>
<dbReference type="OrthoDB" id="9770435at2"/>
<accession>A0A0W0VN67</accession>
<keyword evidence="4" id="KW-1185">Reference proteome</keyword>
<gene>
    <name evidence="3" type="ORF">Llon_0767</name>
</gene>
<dbReference type="RefSeq" id="WP_058528777.1">
    <property type="nucleotide sequence ID" value="NZ_CAAAHZ010000014.1"/>
</dbReference>
<evidence type="ECO:0000313" key="3">
    <source>
        <dbReference type="EMBL" id="KTD21602.1"/>
    </source>
</evidence>
<dbReference type="PATRIC" id="fig|45068.5.peg.817"/>